<evidence type="ECO:0000256" key="1">
    <source>
        <dbReference type="SAM" id="Phobius"/>
    </source>
</evidence>
<accession>A0A261FLP4</accession>
<comment type="caution">
    <text evidence="2">The sequence shown here is derived from an EMBL/GenBank/DDBJ whole genome shotgun (WGS) entry which is preliminary data.</text>
</comment>
<evidence type="ECO:0000313" key="2">
    <source>
        <dbReference type="EMBL" id="OZG60018.1"/>
    </source>
</evidence>
<reference evidence="2 3" key="1">
    <citation type="journal article" date="2017" name="BMC Genomics">
        <title>Comparative genomic and phylogenomic analyses of the Bifidobacteriaceae family.</title>
        <authorList>
            <person name="Lugli G.A."/>
            <person name="Milani C."/>
            <person name="Turroni F."/>
            <person name="Duranti S."/>
            <person name="Mancabelli L."/>
            <person name="Mangifesta M."/>
            <person name="Ferrario C."/>
            <person name="Modesto M."/>
            <person name="Mattarelli P."/>
            <person name="Jiri K."/>
            <person name="van Sinderen D."/>
            <person name="Ventura M."/>
        </authorList>
    </citation>
    <scope>NUCLEOTIDE SEQUENCE [LARGE SCALE GENOMIC DNA]</scope>
    <source>
        <strain evidence="2 3">DSM 28807</strain>
    </source>
</reference>
<dbReference type="Proteomes" id="UP000216352">
    <property type="component" value="Unassembled WGS sequence"/>
</dbReference>
<organism evidence="2 3">
    <name type="scientific">Bifidobacterium lemurum</name>
    <dbReference type="NCBI Taxonomy" id="1603886"/>
    <lineage>
        <taxon>Bacteria</taxon>
        <taxon>Bacillati</taxon>
        <taxon>Actinomycetota</taxon>
        <taxon>Actinomycetes</taxon>
        <taxon>Bifidobacteriales</taxon>
        <taxon>Bifidobacteriaceae</taxon>
        <taxon>Bifidobacterium</taxon>
    </lineage>
</organism>
<name>A0A261FLP4_9BIFI</name>
<dbReference type="AlphaFoldDB" id="A0A261FLP4"/>
<protein>
    <submittedName>
        <fullName evidence="2">Uncharacterized protein</fullName>
    </submittedName>
</protein>
<sequence>MNERRRFAITIGLAVAIVSLIVSTLVMLATERKGHR</sequence>
<keyword evidence="1" id="KW-0812">Transmembrane</keyword>
<evidence type="ECO:0000313" key="3">
    <source>
        <dbReference type="Proteomes" id="UP000216352"/>
    </source>
</evidence>
<gene>
    <name evidence="2" type="ORF">BLEM_2193</name>
</gene>
<proteinExistence type="predicted"/>
<keyword evidence="3" id="KW-1185">Reference proteome</keyword>
<feature type="transmembrane region" description="Helical" evidence="1">
    <location>
        <begin position="7"/>
        <end position="29"/>
    </location>
</feature>
<keyword evidence="1" id="KW-1133">Transmembrane helix</keyword>
<dbReference type="EMBL" id="MWWX01000019">
    <property type="protein sequence ID" value="OZG60018.1"/>
    <property type="molecule type" value="Genomic_DNA"/>
</dbReference>
<dbReference type="STRING" id="1603886.GCA_001895165_01410"/>
<keyword evidence="1" id="KW-0472">Membrane</keyword>